<evidence type="ECO:0000313" key="11">
    <source>
        <dbReference type="EMBL" id="TGG89066.1"/>
    </source>
</evidence>
<evidence type="ECO:0000256" key="8">
    <source>
        <dbReference type="RuleBase" id="RU003905"/>
    </source>
</evidence>
<reference evidence="11 13" key="2">
    <citation type="submission" date="2019-04" db="EMBL/GenBank/DDBJ databases">
        <title>Draft genome sequence data and analysis of a Fermenting Bacterium, Geotoga petraea strain HO-Geo1, isolated from heavy-oil petroleum reservoir in Russia.</title>
        <authorList>
            <person name="Grouzdev D.S."/>
            <person name="Semenova E.M."/>
            <person name="Sokolova D.S."/>
            <person name="Tourova T.P."/>
            <person name="Poltaraus A.B."/>
            <person name="Nazina T.N."/>
        </authorList>
    </citation>
    <scope>NUCLEOTIDE SEQUENCE [LARGE SCALE GENOMIC DNA]</scope>
    <source>
        <strain evidence="11 13">HO-Geo1</strain>
    </source>
</reference>
<evidence type="ECO:0000256" key="5">
    <source>
        <dbReference type="ARBA" id="ARBA00023274"/>
    </source>
</evidence>
<evidence type="ECO:0000256" key="3">
    <source>
        <dbReference type="ARBA" id="ARBA00022884"/>
    </source>
</evidence>
<name>A0A1G6I2F0_9BACT</name>
<comment type="function">
    <text evidence="7 9">One of the primary rRNA binding proteins, it binds directly near the 3'-end of the 23S rRNA, where it nucleates assembly of the 50S subunit.</text>
</comment>
<dbReference type="Proteomes" id="UP000297288">
    <property type="component" value="Unassembled WGS sequence"/>
</dbReference>
<reference evidence="10 12" key="1">
    <citation type="submission" date="2016-10" db="EMBL/GenBank/DDBJ databases">
        <authorList>
            <person name="de Groot N.N."/>
        </authorList>
    </citation>
    <scope>NUCLEOTIDE SEQUENCE [LARGE SCALE GENOMIC DNA]</scope>
    <source>
        <strain evidence="10 12">WG14</strain>
    </source>
</reference>
<evidence type="ECO:0000313" key="12">
    <source>
        <dbReference type="Proteomes" id="UP000199322"/>
    </source>
</evidence>
<evidence type="ECO:0000256" key="1">
    <source>
        <dbReference type="ARBA" id="ARBA00006540"/>
    </source>
</evidence>
<dbReference type="GO" id="GO:0019843">
    <property type="term" value="F:rRNA binding"/>
    <property type="evidence" value="ECO:0007669"/>
    <property type="project" value="UniProtKB-UniRule"/>
</dbReference>
<accession>A0A1G6I2F0</accession>
<dbReference type="HAMAP" id="MF_01325_B">
    <property type="entry name" value="Ribosomal_uL3_B"/>
    <property type="match status" value="1"/>
</dbReference>
<evidence type="ECO:0000313" key="13">
    <source>
        <dbReference type="Proteomes" id="UP000297288"/>
    </source>
</evidence>
<keyword evidence="5 7" id="KW-0687">Ribonucleoprotein</keyword>
<dbReference type="RefSeq" id="WP_091402011.1">
    <property type="nucleotide sequence ID" value="NZ_FMYV01000001.1"/>
</dbReference>
<dbReference type="GO" id="GO:0003735">
    <property type="term" value="F:structural constituent of ribosome"/>
    <property type="evidence" value="ECO:0007669"/>
    <property type="project" value="UniProtKB-UniRule"/>
</dbReference>
<dbReference type="InterPro" id="IPR000597">
    <property type="entry name" value="Ribosomal_uL3"/>
</dbReference>
<dbReference type="Gene3D" id="3.30.160.810">
    <property type="match status" value="1"/>
</dbReference>
<dbReference type="Pfam" id="PF00297">
    <property type="entry name" value="Ribosomal_L3"/>
    <property type="match status" value="1"/>
</dbReference>
<dbReference type="InterPro" id="IPR019927">
    <property type="entry name" value="Ribosomal_uL3_bac/org-type"/>
</dbReference>
<dbReference type="EMBL" id="SRME01000001">
    <property type="protein sequence ID" value="TGG89066.1"/>
    <property type="molecule type" value="Genomic_DNA"/>
</dbReference>
<dbReference type="NCBIfam" id="TIGR03625">
    <property type="entry name" value="L3_bact"/>
    <property type="match status" value="1"/>
</dbReference>
<gene>
    <name evidence="7" type="primary">rplC</name>
    <name evidence="11" type="ORF">E4650_02405</name>
    <name evidence="10" type="ORF">SAMN04488588_0222</name>
</gene>
<dbReference type="InterPro" id="IPR009000">
    <property type="entry name" value="Transl_B-barrel_sf"/>
</dbReference>
<organism evidence="10 12">
    <name type="scientific">Geotoga petraea</name>
    <dbReference type="NCBI Taxonomy" id="28234"/>
    <lineage>
        <taxon>Bacteria</taxon>
        <taxon>Thermotogati</taxon>
        <taxon>Thermotogota</taxon>
        <taxon>Thermotogae</taxon>
        <taxon>Petrotogales</taxon>
        <taxon>Petrotogaceae</taxon>
        <taxon>Geotoga</taxon>
    </lineage>
</organism>
<dbReference type="SUPFAM" id="SSF50447">
    <property type="entry name" value="Translation proteins"/>
    <property type="match status" value="1"/>
</dbReference>
<dbReference type="GO" id="GO:0006412">
    <property type="term" value="P:translation"/>
    <property type="evidence" value="ECO:0007669"/>
    <property type="project" value="UniProtKB-UniRule"/>
</dbReference>
<evidence type="ECO:0000256" key="2">
    <source>
        <dbReference type="ARBA" id="ARBA00022730"/>
    </source>
</evidence>
<dbReference type="InterPro" id="IPR019926">
    <property type="entry name" value="Ribosomal_uL3_CS"/>
</dbReference>
<dbReference type="GO" id="GO:0022625">
    <property type="term" value="C:cytosolic large ribosomal subunit"/>
    <property type="evidence" value="ECO:0007669"/>
    <property type="project" value="TreeGrafter"/>
</dbReference>
<keyword evidence="2 7" id="KW-0699">rRNA-binding</keyword>
<evidence type="ECO:0000256" key="7">
    <source>
        <dbReference type="HAMAP-Rule" id="MF_01325"/>
    </source>
</evidence>
<keyword evidence="12" id="KW-1185">Reference proteome</keyword>
<comment type="similarity">
    <text evidence="1 7 8">Belongs to the universal ribosomal protein uL3 family.</text>
</comment>
<dbReference type="EMBL" id="FMYV01000001">
    <property type="protein sequence ID" value="SDC00717.1"/>
    <property type="molecule type" value="Genomic_DNA"/>
</dbReference>
<dbReference type="PROSITE" id="PS00474">
    <property type="entry name" value="RIBOSOMAL_L3"/>
    <property type="match status" value="1"/>
</dbReference>
<evidence type="ECO:0000256" key="9">
    <source>
        <dbReference type="RuleBase" id="RU003906"/>
    </source>
</evidence>
<dbReference type="FunFam" id="3.30.160.810:FF:000001">
    <property type="entry name" value="50S ribosomal protein L3"/>
    <property type="match status" value="1"/>
</dbReference>
<dbReference type="OrthoDB" id="9806135at2"/>
<evidence type="ECO:0000256" key="6">
    <source>
        <dbReference type="ARBA" id="ARBA00035243"/>
    </source>
</evidence>
<evidence type="ECO:0000313" key="10">
    <source>
        <dbReference type="EMBL" id="SDC00717.1"/>
    </source>
</evidence>
<evidence type="ECO:0000256" key="4">
    <source>
        <dbReference type="ARBA" id="ARBA00022980"/>
    </source>
</evidence>
<dbReference type="PANTHER" id="PTHR11229">
    <property type="entry name" value="50S RIBOSOMAL PROTEIN L3"/>
    <property type="match status" value="1"/>
</dbReference>
<keyword evidence="4 7" id="KW-0689">Ribosomal protein</keyword>
<dbReference type="PANTHER" id="PTHR11229:SF16">
    <property type="entry name" value="LARGE RIBOSOMAL SUBUNIT PROTEIN UL3C"/>
    <property type="match status" value="1"/>
</dbReference>
<dbReference type="FunFam" id="2.40.30.10:FF:000004">
    <property type="entry name" value="50S ribosomal protein L3"/>
    <property type="match status" value="1"/>
</dbReference>
<dbReference type="Proteomes" id="UP000199322">
    <property type="component" value="Unassembled WGS sequence"/>
</dbReference>
<comment type="subunit">
    <text evidence="7 9">Part of the 50S ribosomal subunit. Forms a cluster with proteins L14 and L19.</text>
</comment>
<keyword evidence="3 7" id="KW-0694">RNA-binding</keyword>
<protein>
    <recommendedName>
        <fullName evidence="6 7">Large ribosomal subunit protein uL3</fullName>
    </recommendedName>
</protein>
<dbReference type="STRING" id="28234.SAMN04488588_0222"/>
<dbReference type="AlphaFoldDB" id="A0A1G6I2F0"/>
<proteinExistence type="inferred from homology"/>
<sequence length="209" mass="22804">MKGILGKKVGMTRVYKDGKAIPVTVIKAGPCFVVQKKNVDNDGYNAIQIGFEEIPERKVKKPLAGHFKKAEVKPMRHLHEIKVENIDDYEIGQEIKVDLFEEGDKIDVIGTSKGKGTAGHIKRWNFSGGEKTHGSKFHRALGSTGNASYPARVFKGKKMAGQYGNAKTTVLNSEVVYLDVENDIIAIKGGVPGAKGGLVFVRNAVKVKK</sequence>
<dbReference type="Gene3D" id="2.40.30.10">
    <property type="entry name" value="Translation factors"/>
    <property type="match status" value="1"/>
</dbReference>